<reference evidence="2 3" key="1">
    <citation type="submission" date="2020-02" db="EMBL/GenBank/DDBJ databases">
        <title>The WGS of Modestobacter muralis DSM 100205.</title>
        <authorList>
            <person name="Jiang Z."/>
        </authorList>
    </citation>
    <scope>NUCLEOTIDE SEQUENCE [LARGE SCALE GENOMIC DNA]</scope>
    <source>
        <strain evidence="2 3">DSM 100205</strain>
    </source>
</reference>
<evidence type="ECO:0000313" key="2">
    <source>
        <dbReference type="EMBL" id="NEN51078.1"/>
    </source>
</evidence>
<comment type="caution">
    <text evidence="2">The sequence shown here is derived from an EMBL/GenBank/DDBJ whole genome shotgun (WGS) entry which is preliminary data.</text>
</comment>
<organism evidence="2 3">
    <name type="scientific">Modestobacter muralis</name>
    <dbReference type="NCBI Taxonomy" id="1608614"/>
    <lineage>
        <taxon>Bacteria</taxon>
        <taxon>Bacillati</taxon>
        <taxon>Actinomycetota</taxon>
        <taxon>Actinomycetes</taxon>
        <taxon>Geodermatophilales</taxon>
        <taxon>Geodermatophilaceae</taxon>
        <taxon>Modestobacter</taxon>
    </lineage>
</organism>
<feature type="transmembrane region" description="Helical" evidence="1">
    <location>
        <begin position="115"/>
        <end position="134"/>
    </location>
</feature>
<feature type="transmembrane region" description="Helical" evidence="1">
    <location>
        <begin position="82"/>
        <end position="103"/>
    </location>
</feature>
<keyword evidence="1" id="KW-0472">Membrane</keyword>
<gene>
    <name evidence="2" type="ORF">G3R41_09015</name>
</gene>
<dbReference type="Proteomes" id="UP000471152">
    <property type="component" value="Unassembled WGS sequence"/>
</dbReference>
<proteinExistence type="predicted"/>
<name>A0A6P0H5I0_9ACTN</name>
<dbReference type="Pfam" id="PF09490">
    <property type="entry name" value="CbtA"/>
    <property type="match status" value="1"/>
</dbReference>
<keyword evidence="1" id="KW-0812">Transmembrane</keyword>
<dbReference type="InterPro" id="IPR012666">
    <property type="entry name" value="CbtA_put"/>
</dbReference>
<dbReference type="RefSeq" id="WP_163610770.1">
    <property type="nucleotide sequence ID" value="NZ_JAAGWB010000018.1"/>
</dbReference>
<evidence type="ECO:0000256" key="1">
    <source>
        <dbReference type="SAM" id="Phobius"/>
    </source>
</evidence>
<protein>
    <submittedName>
        <fullName evidence="2">CbtA family protein</fullName>
    </submittedName>
</protein>
<feature type="transmembrane region" description="Helical" evidence="1">
    <location>
        <begin position="183"/>
        <end position="206"/>
    </location>
</feature>
<keyword evidence="1" id="KW-1133">Transmembrane helix</keyword>
<sequence length="258" mass="25904">MSLTHRTVDRPGGTVTAPPFPALLGRLVLGGVVAGVSSGTWQVLVTERAISPALAIEEVRNAGSGAASVEAFSRTTQMVGGFVGTILAAVVLAVVLAVVFAALRHRLPGRTDGSRILGLTAIGFGVVALLPAVAIPANPPAIGDPDTIGTRTAIYGAVLVGGLVLAALVAGVVGVLRRRGTEHVAVIAAGTAAGVALVILLLLVLPGSPDTVPADVPAGVVWDFRLASLGQLTVLWASLGLAGGWLVDRLATGPIRTR</sequence>
<dbReference type="AlphaFoldDB" id="A0A6P0H5I0"/>
<dbReference type="EMBL" id="JAAGWB010000018">
    <property type="protein sequence ID" value="NEN51078.1"/>
    <property type="molecule type" value="Genomic_DNA"/>
</dbReference>
<feature type="transmembrane region" description="Helical" evidence="1">
    <location>
        <begin position="226"/>
        <end position="247"/>
    </location>
</feature>
<accession>A0A6P0H5I0</accession>
<feature type="transmembrane region" description="Helical" evidence="1">
    <location>
        <begin position="154"/>
        <end position="176"/>
    </location>
</feature>
<evidence type="ECO:0000313" key="3">
    <source>
        <dbReference type="Proteomes" id="UP000471152"/>
    </source>
</evidence>